<evidence type="ECO:0000313" key="1">
    <source>
        <dbReference type="EMBL" id="SFN15721.1"/>
    </source>
</evidence>
<organism evidence="1 2">
    <name type="scientific">Nitrosomonas communis</name>
    <dbReference type="NCBI Taxonomy" id="44574"/>
    <lineage>
        <taxon>Bacteria</taxon>
        <taxon>Pseudomonadati</taxon>
        <taxon>Pseudomonadota</taxon>
        <taxon>Betaproteobacteria</taxon>
        <taxon>Nitrosomonadales</taxon>
        <taxon>Nitrosomonadaceae</taxon>
        <taxon>Nitrosomonas</taxon>
    </lineage>
</organism>
<dbReference type="OrthoDB" id="8545738at2"/>
<name>A0A1I4WPH4_9PROT</name>
<dbReference type="Proteomes" id="UP000183287">
    <property type="component" value="Unassembled WGS sequence"/>
</dbReference>
<accession>A0A1I4WPH4</accession>
<sequence length="238" mass="26044">MATSKKPKTPTNKDTKTLNVKLKEGENQERKFAEIKLSPTILNTVTTQAFIKPIAGDINLEEAIYVMNEKAKKVNDGDLSDLEATLTAQAVSLNSIFNAMAKRSADNMGQYLNAAESYMRLALKAQAQCARTIEVLAAIKNPPVVFVKQANIAHGHQQVNNGNDQYAHAGKNINSQNELLSEGNHATLDTRGTIETSGINQEMAAVETVNGSKDESARFFRRLFSLSQAASADSFNWR</sequence>
<proteinExistence type="predicted"/>
<keyword evidence="2" id="KW-1185">Reference proteome</keyword>
<dbReference type="RefSeq" id="WP_074907308.1">
    <property type="nucleotide sequence ID" value="NZ_FOUB01000116.1"/>
</dbReference>
<dbReference type="EMBL" id="FOUB01000116">
    <property type="protein sequence ID" value="SFN15721.1"/>
    <property type="molecule type" value="Genomic_DNA"/>
</dbReference>
<evidence type="ECO:0000313" key="2">
    <source>
        <dbReference type="Proteomes" id="UP000183287"/>
    </source>
</evidence>
<reference evidence="2" key="1">
    <citation type="submission" date="2016-10" db="EMBL/GenBank/DDBJ databases">
        <authorList>
            <person name="Varghese N."/>
            <person name="Submissions S."/>
        </authorList>
    </citation>
    <scope>NUCLEOTIDE SEQUENCE [LARGE SCALE GENOMIC DNA]</scope>
    <source>
        <strain evidence="2">Nm44</strain>
    </source>
</reference>
<dbReference type="AlphaFoldDB" id="A0A1I4WPH4"/>
<protein>
    <submittedName>
        <fullName evidence="1">Uncharacterized protein</fullName>
    </submittedName>
</protein>
<gene>
    <name evidence="1" type="ORF">SAMN05421863_111610</name>
</gene>